<dbReference type="SUPFAM" id="SSF48239">
    <property type="entry name" value="Terpenoid cyclases/Protein prenyltransferases"/>
    <property type="match status" value="1"/>
</dbReference>
<evidence type="ECO:0000259" key="7">
    <source>
        <dbReference type="SMART" id="SM01361"/>
    </source>
</evidence>
<proteinExistence type="inferred from homology"/>
<dbReference type="SMART" id="SM01361">
    <property type="entry name" value="A2M_recep"/>
    <property type="match status" value="1"/>
</dbReference>
<protein>
    <submittedName>
        <fullName evidence="8">A-macroglobulin receptor</fullName>
    </submittedName>
</protein>
<gene>
    <name evidence="8" type="ORF">SAMN05421770_101957</name>
</gene>
<dbReference type="Gene3D" id="2.60.40.1940">
    <property type="match status" value="1"/>
</dbReference>
<dbReference type="InterPro" id="IPR050473">
    <property type="entry name" value="A2M/Complement_sys"/>
</dbReference>
<feature type="domain" description="Alpha-2-macroglobulin" evidence="6">
    <location>
        <begin position="1336"/>
        <end position="1426"/>
    </location>
</feature>
<dbReference type="PROSITE" id="PS51257">
    <property type="entry name" value="PROKAR_LIPOPROTEIN"/>
    <property type="match status" value="1"/>
</dbReference>
<dbReference type="EMBL" id="FZOU01000001">
    <property type="protein sequence ID" value="SNS43505.1"/>
    <property type="molecule type" value="Genomic_DNA"/>
</dbReference>
<dbReference type="CDD" id="cd02891">
    <property type="entry name" value="A2M_like"/>
    <property type="match status" value="1"/>
</dbReference>
<dbReference type="Pfam" id="PF07703">
    <property type="entry name" value="A2M_BRD"/>
    <property type="match status" value="1"/>
</dbReference>
<dbReference type="Gene3D" id="2.60.40.10">
    <property type="entry name" value="Immunoglobulins"/>
    <property type="match status" value="1"/>
</dbReference>
<sequence length="2037" mass="219535">MSLRHLFRVMAAASALAGCAVAQGTAFTADEAAARLSFPAGRFLLELPLLHAAGQATLAVELVDPADEVRSRASGACIPAAGHMLCRIELPPATYEGGDGDTLETDLPFFRIRYTATSAGQRAEGVLSLDHVAPSLYTLYLAAPEKIRPGAEYVARVRAVNPLTHQPLANVALEAVLTADYVGDERIDEEFARLPIRTDERGFASVRFSVPPGADLESIDLEVAGRVGNLRVGVIQTLHVPENRRFELTTDKPLYQPGQTIHARMLLLDRNAHASPGQTVKVDVRDPDNTLVYRATAVTSAFGIATIDWQAPSRLRLGEYRLEATLPEGEQAGRSASATVRLSRYDLPTFVVTSKPDRTFYLPGSNAVVDVRADYLFGKPVLHGHVRVVQESERTWNFAQQRYDTKEAKAVAGELDGHGGFEAHIDLSADERDYRDDRRNATDDLHFAAYVTDASTGSTEQRRFDLRLAARALHPYLSGASGVRGLPERRFVSVTSADGTPTECDADLLLLPQEAEKQSNADWLAHAVPLLHLHTDAHGLGRIELPPYAELLRRRPPVPAGDKPTEGDEVNLLLRVRDKAGRTGEAVERLQPSIARLRVQAAHAIYRTGEAVDLTIDSTVDPSQPAMPVTVQLLRHTIHGELLLAERELALTGGHATLSIPSDARYSGLVFVHVLGLGVVPPHFKEFAGDDPATVTDALALLFPRDNALRVDVAMSAPVYQPGEEATAVLSVHGPQDPDGDNTAPAPSALGVVAVDQAVDERQRSDADFGAGDASSFFFGRFLDEPAGAVGGFDLRSLTRLGPGQPIPDGAQLAAEMLLASARVRFETTDNRPSGGLAATFHQLLDAQLKPVRKELAQYLENHTELPTTLPELNALLAGKGVDLAALRDPWGDPYTLVRSAQNTGALQLSLHSLGPDKLPGTGDDFDVQLASWRWFNGRQRQLQHAVTAYHQRTGGYIRTLADLRDEMQREAIDLDRWRDPWDQPFTYRFSIAWKSFQVEALTAGDPAAKPRYEWQRGPFSAGSANIDYTIELTQRVEAALSHYTETHPFPRNEAQLHAAMQAAGISPADLRDPWRHPLYVTFHSRSIFTDQVRTEAHATPDGGPPVVRTIVTPVTAVNDTVTLNSPGPDGGRHTSDDFVYMSLSRIRTTQSARQQTAIRPSHVTIHTGTEGEISGTVNDTAGAIITGVTVVATQIASGAEYEAKSDAQGIYILGPIPAGAYKLRFHLDGFTDLIYDQVLVQPKGTMTLDVAMNVGSVSDAVSVTAEAAMVNTQSGMVVSNATSYVIDGDTVRDLALNGRNYVNLLGVLPGSVSANAGDAMARTSTPRLRDYFPETLLWRPEIVTAPDGTATLRFPVADNITGWRLSAAASTLQGNTGSGATQFQTFQSFFAAFDPPSILTAGDTIALPITLRNYLDHAVTVEGSLTPAPWFHLDGAASRSIRVGSQESASPVFRFTALSPITEARQEFTATGAGAGDRIARPVTVHPDGQESAVTAAAILAPGENTLTFTLPAETLPGSTGATLKLYPNLGAHLRDALAGMAAYPDGCAEQILSIAWPSLLLERYGASLPLRDPKLAQQTHRYLEQAYENLLGNQLASGGFAYWPRDRRADIALTAYAIEFLHQASAYVAVDQKVVERAIAYLAKEQQKDGRWVRTDRLGSQHPEERRGAAMLTASVAAMIAGAPGAEPLLKRAADALQPFVSEFDEPYTLASYALATTALHDTSRSGPALDRLRGLALSENGGAYWTLESNTPFFGWGRAGRVESTAQVLRALLAGGAKPNDDLLVRGMLFLDHERDRRSLWYSTQATARVLDVLAEIALRSPAPVASSGPGSLTVRVDAQAPTSVPLPAPSVDGGPVFVPLPGALDAGAHRVSLTLAGTAQTATAQLIASLYRPWPKLAPASAVQNNEQLRLSVGFSTLHPAHGQAVTANVHLERIGFRGYGMLMAEVGLPPGADVDRASLESALAASGYQLNHYEVLPDRVLLYVWPTAGGLSLSFRFTLRYGVDALTAPSTVYDYYNPDAHFDVAPLRFSSR</sequence>
<dbReference type="Proteomes" id="UP000198356">
    <property type="component" value="Unassembled WGS sequence"/>
</dbReference>
<accession>A0A239EFR1</accession>
<dbReference type="Pfam" id="PF01835">
    <property type="entry name" value="MG2"/>
    <property type="match status" value="1"/>
</dbReference>
<keyword evidence="8" id="KW-0675">Receptor</keyword>
<dbReference type="Gene3D" id="3.30.700.10">
    <property type="entry name" value="Glycoprotein, Type 4 Pilin"/>
    <property type="match status" value="1"/>
</dbReference>
<dbReference type="Gene3D" id="2.60.40.1120">
    <property type="entry name" value="Carboxypeptidase-like, regulatory domain"/>
    <property type="match status" value="1"/>
</dbReference>
<dbReference type="InterPro" id="IPR019742">
    <property type="entry name" value="MacrogloblnA2_CS"/>
</dbReference>
<dbReference type="Gene3D" id="1.50.10.20">
    <property type="match status" value="1"/>
</dbReference>
<reference evidence="8 9" key="1">
    <citation type="submission" date="2017-06" db="EMBL/GenBank/DDBJ databases">
        <authorList>
            <person name="Kim H.J."/>
            <person name="Triplett B.A."/>
        </authorList>
    </citation>
    <scope>NUCLEOTIDE SEQUENCE [LARGE SCALE GENOMIC DNA]</scope>
    <source>
        <strain evidence="8 9">DSM 18704</strain>
    </source>
</reference>
<dbReference type="InterPro" id="IPR011625">
    <property type="entry name" value="A2M_N_BRD"/>
</dbReference>
<dbReference type="Gene3D" id="2.60.40.1930">
    <property type="match status" value="1"/>
</dbReference>
<evidence type="ECO:0000256" key="4">
    <source>
        <dbReference type="ARBA" id="ARBA00023157"/>
    </source>
</evidence>
<feature type="chain" id="PRO_5012150379" evidence="5">
    <location>
        <begin position="23"/>
        <end position="2037"/>
    </location>
</feature>
<evidence type="ECO:0000259" key="6">
    <source>
        <dbReference type="SMART" id="SM01360"/>
    </source>
</evidence>
<feature type="signal peptide" evidence="5">
    <location>
        <begin position="1"/>
        <end position="22"/>
    </location>
</feature>
<keyword evidence="2 5" id="KW-0732">Signal</keyword>
<dbReference type="InterPro" id="IPR002890">
    <property type="entry name" value="MG2"/>
</dbReference>
<dbReference type="Pfam" id="PF00207">
    <property type="entry name" value="A2M"/>
    <property type="match status" value="1"/>
</dbReference>
<name>A0A239EFR1_9BACT</name>
<keyword evidence="9" id="KW-1185">Reference proteome</keyword>
<dbReference type="Pfam" id="PF07678">
    <property type="entry name" value="TED_complement"/>
    <property type="match status" value="1"/>
</dbReference>
<evidence type="ECO:0000313" key="9">
    <source>
        <dbReference type="Proteomes" id="UP000198356"/>
    </source>
</evidence>
<dbReference type="InterPro" id="IPR008969">
    <property type="entry name" value="CarboxyPept-like_regulatory"/>
</dbReference>
<keyword evidence="4" id="KW-1015">Disulfide bond</keyword>
<dbReference type="Pfam" id="PF13620">
    <property type="entry name" value="CarboxypepD_reg"/>
    <property type="match status" value="1"/>
</dbReference>
<evidence type="ECO:0000256" key="1">
    <source>
        <dbReference type="ARBA" id="ARBA00010556"/>
    </source>
</evidence>
<keyword evidence="3" id="KW-0882">Thioester bond</keyword>
<dbReference type="PROSITE" id="PS00477">
    <property type="entry name" value="ALPHA_2_MACROGLOBULIN"/>
    <property type="match status" value="1"/>
</dbReference>
<dbReference type="GO" id="GO:0005615">
    <property type="term" value="C:extracellular space"/>
    <property type="evidence" value="ECO:0007669"/>
    <property type="project" value="InterPro"/>
</dbReference>
<evidence type="ECO:0000313" key="8">
    <source>
        <dbReference type="EMBL" id="SNS43505.1"/>
    </source>
</evidence>
<dbReference type="Pfam" id="PF07677">
    <property type="entry name" value="A2M_recep"/>
    <property type="match status" value="1"/>
</dbReference>
<dbReference type="SUPFAM" id="SSF54523">
    <property type="entry name" value="Pili subunits"/>
    <property type="match status" value="1"/>
</dbReference>
<dbReference type="InterPro" id="IPR045584">
    <property type="entry name" value="Pilin-like"/>
</dbReference>
<dbReference type="InterPro" id="IPR001599">
    <property type="entry name" value="Macroglobln_a2"/>
</dbReference>
<dbReference type="InterPro" id="IPR008930">
    <property type="entry name" value="Terpenoid_cyclase/PrenylTrfase"/>
</dbReference>
<dbReference type="PANTHER" id="PTHR11412">
    <property type="entry name" value="MACROGLOBULIN / COMPLEMENT"/>
    <property type="match status" value="1"/>
</dbReference>
<dbReference type="InterPro" id="IPR036595">
    <property type="entry name" value="A-macroglobulin_rcpt-bd_sf"/>
</dbReference>
<dbReference type="PANTHER" id="PTHR11412:SF136">
    <property type="entry name" value="CD109 ANTIGEN"/>
    <property type="match status" value="1"/>
</dbReference>
<dbReference type="SUPFAM" id="SSF49410">
    <property type="entry name" value="Alpha-macroglobulin receptor domain"/>
    <property type="match status" value="1"/>
</dbReference>
<evidence type="ECO:0000256" key="2">
    <source>
        <dbReference type="ARBA" id="ARBA00022729"/>
    </source>
</evidence>
<evidence type="ECO:0000256" key="5">
    <source>
        <dbReference type="SAM" id="SignalP"/>
    </source>
</evidence>
<dbReference type="Gene3D" id="2.60.40.690">
    <property type="entry name" value="Alpha-macroglobulin, receptor-binding domain"/>
    <property type="match status" value="1"/>
</dbReference>
<feature type="domain" description="Alpha-macroglobulin receptor-binding" evidence="7">
    <location>
        <begin position="1945"/>
        <end position="2031"/>
    </location>
</feature>
<dbReference type="InterPro" id="IPR011626">
    <property type="entry name" value="Alpha-macroglobulin_TED"/>
</dbReference>
<dbReference type="SUPFAM" id="SSF49464">
    <property type="entry name" value="Carboxypeptidase regulatory domain-like"/>
    <property type="match status" value="1"/>
</dbReference>
<comment type="similarity">
    <text evidence="1">Belongs to the protease inhibitor I39 (alpha-2-macroglobulin) family. Bacterial alpha-2-macroglobulin subfamily.</text>
</comment>
<organism evidence="8 9">
    <name type="scientific">Granulicella rosea</name>
    <dbReference type="NCBI Taxonomy" id="474952"/>
    <lineage>
        <taxon>Bacteria</taxon>
        <taxon>Pseudomonadati</taxon>
        <taxon>Acidobacteriota</taxon>
        <taxon>Terriglobia</taxon>
        <taxon>Terriglobales</taxon>
        <taxon>Acidobacteriaceae</taxon>
        <taxon>Granulicella</taxon>
    </lineage>
</organism>
<dbReference type="Gene3D" id="2.20.130.20">
    <property type="match status" value="1"/>
</dbReference>
<dbReference type="GO" id="GO:0004866">
    <property type="term" value="F:endopeptidase inhibitor activity"/>
    <property type="evidence" value="ECO:0007669"/>
    <property type="project" value="InterPro"/>
</dbReference>
<dbReference type="InterPro" id="IPR009048">
    <property type="entry name" value="A-macroglobulin_rcpt-bd"/>
</dbReference>
<dbReference type="SMART" id="SM01360">
    <property type="entry name" value="A2M"/>
    <property type="match status" value="1"/>
</dbReference>
<dbReference type="InterPro" id="IPR013783">
    <property type="entry name" value="Ig-like_fold"/>
</dbReference>
<evidence type="ECO:0000256" key="3">
    <source>
        <dbReference type="ARBA" id="ARBA00022966"/>
    </source>
</evidence>